<dbReference type="SUPFAM" id="SSF47933">
    <property type="entry name" value="ERP29 C domain-like"/>
    <property type="match status" value="1"/>
</dbReference>
<dbReference type="SUPFAM" id="SSF52833">
    <property type="entry name" value="Thioredoxin-like"/>
    <property type="match status" value="1"/>
</dbReference>
<sequence length="176" mass="20256">MDIVISDCYHLIRSSYDIKDRSSDSHNHSEIKCEHCKKLAPEYEKLGSSFKKAKSVLIGKVWSRQFYPGWKSKSKNQEVIYSARYGKIYLKAAKSFVKKGADYAKKEIDWLQLMLEKLKPMQASPTPTFFKIQDFVIRFCFPVTIHTLVEDDDESSQASAPGSLNLTYPQVTMKLD</sequence>
<gene>
    <name evidence="1" type="ORF">OPV22_019426</name>
</gene>
<dbReference type="EMBL" id="JAQQAF010000006">
    <property type="protein sequence ID" value="KAJ8475699.1"/>
    <property type="molecule type" value="Genomic_DNA"/>
</dbReference>
<keyword evidence="2" id="KW-1185">Reference proteome</keyword>
<dbReference type="InterPro" id="IPR036249">
    <property type="entry name" value="Thioredoxin-like_sf"/>
</dbReference>
<reference evidence="1 2" key="1">
    <citation type="submission" date="2022-12" db="EMBL/GenBank/DDBJ databases">
        <title>Chromosome-scale assembly of the Ensete ventricosum genome.</title>
        <authorList>
            <person name="Dussert Y."/>
            <person name="Stocks J."/>
            <person name="Wendawek A."/>
            <person name="Woldeyes F."/>
            <person name="Nichols R.A."/>
            <person name="Borrell J.S."/>
        </authorList>
    </citation>
    <scope>NUCLEOTIDE SEQUENCE [LARGE SCALE GENOMIC DNA]</scope>
    <source>
        <strain evidence="2">cv. Maze</strain>
        <tissue evidence="1">Seeds</tissue>
    </source>
</reference>
<dbReference type="Gene3D" id="3.40.30.10">
    <property type="entry name" value="Glutaredoxin"/>
    <property type="match status" value="1"/>
</dbReference>
<evidence type="ECO:0000313" key="1">
    <source>
        <dbReference type="EMBL" id="KAJ8475699.1"/>
    </source>
</evidence>
<dbReference type="AlphaFoldDB" id="A0AAV8Q7K9"/>
<protein>
    <submittedName>
        <fullName evidence="1">Uncharacterized protein</fullName>
    </submittedName>
</protein>
<dbReference type="Proteomes" id="UP001222027">
    <property type="component" value="Unassembled WGS sequence"/>
</dbReference>
<organism evidence="1 2">
    <name type="scientific">Ensete ventricosum</name>
    <name type="common">Abyssinian banana</name>
    <name type="synonym">Musa ensete</name>
    <dbReference type="NCBI Taxonomy" id="4639"/>
    <lineage>
        <taxon>Eukaryota</taxon>
        <taxon>Viridiplantae</taxon>
        <taxon>Streptophyta</taxon>
        <taxon>Embryophyta</taxon>
        <taxon>Tracheophyta</taxon>
        <taxon>Spermatophyta</taxon>
        <taxon>Magnoliopsida</taxon>
        <taxon>Liliopsida</taxon>
        <taxon>Zingiberales</taxon>
        <taxon>Musaceae</taxon>
        <taxon>Ensete</taxon>
    </lineage>
</organism>
<comment type="caution">
    <text evidence="1">The sequence shown here is derived from an EMBL/GenBank/DDBJ whole genome shotgun (WGS) entry which is preliminary data.</text>
</comment>
<accession>A0AAV8Q7K9</accession>
<name>A0AAV8Q7K9_ENSVE</name>
<proteinExistence type="predicted"/>
<evidence type="ECO:0000313" key="2">
    <source>
        <dbReference type="Proteomes" id="UP001222027"/>
    </source>
</evidence>
<dbReference type="InterPro" id="IPR036356">
    <property type="entry name" value="ERp29_C_sf"/>
</dbReference>